<accession>A0A855YES2</accession>
<keyword evidence="5" id="KW-0735">Signal-anchor</keyword>
<dbReference type="PANTHER" id="PTHR43078">
    <property type="entry name" value="UDP-GLUCURONIC ACID DECARBOXYLASE-RELATED"/>
    <property type="match status" value="1"/>
</dbReference>
<evidence type="ECO:0000256" key="8">
    <source>
        <dbReference type="ARBA" id="ARBA00023034"/>
    </source>
</evidence>
<evidence type="ECO:0000313" key="14">
    <source>
        <dbReference type="EMBL" id="PWW45217.1"/>
    </source>
</evidence>
<dbReference type="InterPro" id="IPR044516">
    <property type="entry name" value="UXS-like"/>
</dbReference>
<comment type="subcellular location">
    <subcellularLocation>
        <location evidence="2">Golgi apparatus membrane</location>
        <topology evidence="2">Single-pass type II membrane protein</topology>
    </subcellularLocation>
    <subcellularLocation>
        <location evidence="12">Golgi apparatus</location>
        <location evidence="12">Golgi stack membrane</location>
    </subcellularLocation>
</comment>
<keyword evidence="10" id="KW-0325">Glycoprotein</keyword>
<name>A0A855YES2_9BACL</name>
<gene>
    <name evidence="14" type="ORF">DET56_101418</name>
</gene>
<dbReference type="InterPro" id="IPR001509">
    <property type="entry name" value="Epimerase_deHydtase"/>
</dbReference>
<evidence type="ECO:0000256" key="1">
    <source>
        <dbReference type="ARBA" id="ARBA00001911"/>
    </source>
</evidence>
<dbReference type="PANTHER" id="PTHR43078:SF6">
    <property type="entry name" value="UDP-GLUCURONIC ACID DECARBOXYLASE 1"/>
    <property type="match status" value="1"/>
</dbReference>
<dbReference type="GO" id="GO:0048040">
    <property type="term" value="F:UDP-glucuronate decarboxylase activity"/>
    <property type="evidence" value="ECO:0007669"/>
    <property type="project" value="TreeGrafter"/>
</dbReference>
<dbReference type="AlphaFoldDB" id="A0A855YES2"/>
<dbReference type="GO" id="GO:0042732">
    <property type="term" value="P:D-xylose metabolic process"/>
    <property type="evidence" value="ECO:0007669"/>
    <property type="project" value="InterPro"/>
</dbReference>
<dbReference type="GO" id="GO:0070403">
    <property type="term" value="F:NAD+ binding"/>
    <property type="evidence" value="ECO:0007669"/>
    <property type="project" value="InterPro"/>
</dbReference>
<evidence type="ECO:0000259" key="13">
    <source>
        <dbReference type="Pfam" id="PF01370"/>
    </source>
</evidence>
<keyword evidence="11" id="KW-0456">Lyase</keyword>
<comment type="caution">
    <text evidence="14">The sequence shown here is derived from an EMBL/GenBank/DDBJ whole genome shotgun (WGS) entry which is preliminary data.</text>
</comment>
<evidence type="ECO:0000256" key="3">
    <source>
        <dbReference type="ARBA" id="ARBA00022692"/>
    </source>
</evidence>
<evidence type="ECO:0000256" key="6">
    <source>
        <dbReference type="ARBA" id="ARBA00022989"/>
    </source>
</evidence>
<keyword evidence="7" id="KW-0520">NAD</keyword>
<dbReference type="SUPFAM" id="SSF51735">
    <property type="entry name" value="NAD(P)-binding Rossmann-fold domains"/>
    <property type="match status" value="1"/>
</dbReference>
<feature type="domain" description="NAD-dependent epimerase/dehydratase" evidence="13">
    <location>
        <begin position="4"/>
        <end position="245"/>
    </location>
</feature>
<dbReference type="Gene3D" id="3.40.50.720">
    <property type="entry name" value="NAD(P)-binding Rossmann-like Domain"/>
    <property type="match status" value="1"/>
</dbReference>
<keyword evidence="6" id="KW-1133">Transmembrane helix</keyword>
<protein>
    <submittedName>
        <fullName evidence="14">UDP-glucuronate decarboxylase</fullName>
    </submittedName>
</protein>
<comment type="cofactor">
    <cofactor evidence="1">
        <name>NAD(+)</name>
        <dbReference type="ChEBI" id="CHEBI:57540"/>
    </cofactor>
</comment>
<dbReference type="Pfam" id="PF01370">
    <property type="entry name" value="Epimerase"/>
    <property type="match status" value="1"/>
</dbReference>
<evidence type="ECO:0000256" key="9">
    <source>
        <dbReference type="ARBA" id="ARBA00023136"/>
    </source>
</evidence>
<dbReference type="Proteomes" id="UP000247078">
    <property type="component" value="Unassembled WGS sequence"/>
</dbReference>
<keyword evidence="8" id="KW-0333">Golgi apparatus</keyword>
<evidence type="ECO:0000256" key="2">
    <source>
        <dbReference type="ARBA" id="ARBA00004323"/>
    </source>
</evidence>
<dbReference type="GO" id="GO:0005737">
    <property type="term" value="C:cytoplasm"/>
    <property type="evidence" value="ECO:0007669"/>
    <property type="project" value="TreeGrafter"/>
</dbReference>
<keyword evidence="4" id="KW-0210">Decarboxylase</keyword>
<evidence type="ECO:0000256" key="5">
    <source>
        <dbReference type="ARBA" id="ARBA00022968"/>
    </source>
</evidence>
<dbReference type="FunFam" id="3.40.50.720:FF:000065">
    <property type="entry name" value="UDP-glucuronic acid decarboxylase 1"/>
    <property type="match status" value="1"/>
</dbReference>
<sequence length="322" mass="35786">MKHIVVTGAAGFLGSHLVRSLVQQGNQVTGIDNLSTGVFQNLQEVINSPLFHFHQADVTQASSLDTLNHQNVDEVYHLASPASPKFYQADAFGTIWVNTKGTCNLLELAHKKGARLVYASTSEAYGDPEVHPQPESYRGSVNTWGPRACYDEAKRLGEVICYEYFTKQRIGVKVARIFNTYSAGLRNDDGRVISNFVTQALTGADITIYGDGSQTRSFCYVDDNIRGLQLLMASENANGQIVNIGNPNEYTILELAHLVKELTQSSSKITFLPLPEDDPKVRRPVIDKARDLLGWEPAIDLHQGLKLTIDNYREILLETQFE</sequence>
<keyword evidence="9" id="KW-0472">Membrane</keyword>
<evidence type="ECO:0000256" key="12">
    <source>
        <dbReference type="ARBA" id="ARBA00037859"/>
    </source>
</evidence>
<evidence type="ECO:0000256" key="4">
    <source>
        <dbReference type="ARBA" id="ARBA00022793"/>
    </source>
</evidence>
<organism evidence="14 15">
    <name type="scientific">Paenibacillus pabuli</name>
    <dbReference type="NCBI Taxonomy" id="1472"/>
    <lineage>
        <taxon>Bacteria</taxon>
        <taxon>Bacillati</taxon>
        <taxon>Bacillota</taxon>
        <taxon>Bacilli</taxon>
        <taxon>Bacillales</taxon>
        <taxon>Paenibacillaceae</taxon>
        <taxon>Paenibacillus</taxon>
    </lineage>
</organism>
<dbReference type="InterPro" id="IPR036291">
    <property type="entry name" value="NAD(P)-bd_dom_sf"/>
</dbReference>
<dbReference type="EMBL" id="QGTZ01000001">
    <property type="protein sequence ID" value="PWW45217.1"/>
    <property type="molecule type" value="Genomic_DNA"/>
</dbReference>
<dbReference type="RefSeq" id="WP_109998032.1">
    <property type="nucleotide sequence ID" value="NZ_QGTZ01000001.1"/>
</dbReference>
<proteinExistence type="predicted"/>
<keyword evidence="3" id="KW-0812">Transmembrane</keyword>
<evidence type="ECO:0000256" key="11">
    <source>
        <dbReference type="ARBA" id="ARBA00023239"/>
    </source>
</evidence>
<evidence type="ECO:0000256" key="10">
    <source>
        <dbReference type="ARBA" id="ARBA00023180"/>
    </source>
</evidence>
<evidence type="ECO:0000313" key="15">
    <source>
        <dbReference type="Proteomes" id="UP000247078"/>
    </source>
</evidence>
<evidence type="ECO:0000256" key="7">
    <source>
        <dbReference type="ARBA" id="ARBA00023027"/>
    </source>
</evidence>
<reference evidence="14 15" key="1">
    <citation type="submission" date="2018-05" db="EMBL/GenBank/DDBJ databases">
        <title>Freshwater and sediment microbial communities from various areas in North America, analyzing microbe dynamics in response to fracking.</title>
        <authorList>
            <person name="Lamendella R."/>
        </authorList>
    </citation>
    <scope>NUCLEOTIDE SEQUENCE [LARGE SCALE GENOMIC DNA]</scope>
    <source>
        <strain evidence="14 15">DB-3</strain>
    </source>
</reference>